<evidence type="ECO:0000313" key="3">
    <source>
        <dbReference type="EMBL" id="WSA33013.1"/>
    </source>
</evidence>
<dbReference type="EMBL" id="CP109071">
    <property type="protein sequence ID" value="WSA33013.1"/>
    <property type="molecule type" value="Genomic_DNA"/>
</dbReference>
<evidence type="ECO:0000259" key="2">
    <source>
        <dbReference type="Pfam" id="PF13529"/>
    </source>
</evidence>
<dbReference type="Gene3D" id="3.90.70.10">
    <property type="entry name" value="Cysteine proteinases"/>
    <property type="match status" value="1"/>
</dbReference>
<evidence type="ECO:0000256" key="1">
    <source>
        <dbReference type="SAM" id="MobiDB-lite"/>
    </source>
</evidence>
<proteinExistence type="predicted"/>
<dbReference type="InterPro" id="IPR038765">
    <property type="entry name" value="Papain-like_cys_pep_sf"/>
</dbReference>
<protein>
    <submittedName>
        <fullName evidence="3">C39 family peptidase</fullName>
    </submittedName>
</protein>
<dbReference type="SUPFAM" id="SSF54001">
    <property type="entry name" value="Cysteine proteinases"/>
    <property type="match status" value="1"/>
</dbReference>
<feature type="domain" description="Peptidase C39-like" evidence="2">
    <location>
        <begin position="119"/>
        <end position="256"/>
    </location>
</feature>
<dbReference type="RefSeq" id="WP_091636672.1">
    <property type="nucleotide sequence ID" value="NZ_CP109071.1"/>
</dbReference>
<name>A0ABZ1EGW4_9ACTN</name>
<dbReference type="Proteomes" id="UP001334804">
    <property type="component" value="Chromosome"/>
</dbReference>
<sequence>MEETVKHHLKRQLRRLASERPYQLAAASAAALVLASGTGALLAGADEAPAAAQAPVAATELRDDTAASRSQARVATAPSSAAPAASSAAPSASATSAAPDPDLTRKPEAPKPPAAKTLKYDYQAQTTFYNCGPAAVRNALSAAGIARSQDALGAQLGTDEMGTDSAEDTTRVLNATVKGDPYRTRMIPGGSATPAQMDRLQADVVAAITDARGVVVNVAGSATDTDGGWHSFPGGHYVAVVGYQDEGKLVKIADSANPATASYWMSTIALANWAATRGYSA</sequence>
<feature type="region of interest" description="Disordered" evidence="1">
    <location>
        <begin position="55"/>
        <end position="115"/>
    </location>
</feature>
<accession>A0ABZ1EGW4</accession>
<evidence type="ECO:0000313" key="4">
    <source>
        <dbReference type="Proteomes" id="UP001334804"/>
    </source>
</evidence>
<organism evidence="3 4">
    <name type="scientific">Micromonospora peucetia</name>
    <dbReference type="NCBI Taxonomy" id="47871"/>
    <lineage>
        <taxon>Bacteria</taxon>
        <taxon>Bacillati</taxon>
        <taxon>Actinomycetota</taxon>
        <taxon>Actinomycetes</taxon>
        <taxon>Micromonosporales</taxon>
        <taxon>Micromonosporaceae</taxon>
        <taxon>Micromonospora</taxon>
    </lineage>
</organism>
<feature type="compositionally biased region" description="Low complexity" evidence="1">
    <location>
        <begin position="75"/>
        <end position="99"/>
    </location>
</feature>
<gene>
    <name evidence="3" type="ORF">OIE14_02755</name>
</gene>
<keyword evidence="4" id="KW-1185">Reference proteome</keyword>
<dbReference type="Pfam" id="PF13529">
    <property type="entry name" value="Peptidase_C39_2"/>
    <property type="match status" value="1"/>
</dbReference>
<reference evidence="3 4" key="1">
    <citation type="submission" date="2022-10" db="EMBL/GenBank/DDBJ databases">
        <title>The complete genomes of actinobacterial strains from the NBC collection.</title>
        <authorList>
            <person name="Joergensen T.S."/>
            <person name="Alvarez Arevalo M."/>
            <person name="Sterndorff E.B."/>
            <person name="Faurdal D."/>
            <person name="Vuksanovic O."/>
            <person name="Mourched A.-S."/>
            <person name="Charusanti P."/>
            <person name="Shaw S."/>
            <person name="Blin K."/>
            <person name="Weber T."/>
        </authorList>
    </citation>
    <scope>NUCLEOTIDE SEQUENCE [LARGE SCALE GENOMIC DNA]</scope>
    <source>
        <strain evidence="3 4">NBC 01809</strain>
    </source>
</reference>
<dbReference type="InterPro" id="IPR039564">
    <property type="entry name" value="Peptidase_C39-like"/>
</dbReference>